<gene>
    <name evidence="2" type="ORF">PROAA_1350012</name>
</gene>
<protein>
    <submittedName>
        <fullName evidence="2">Uncharacterized protein</fullName>
    </submittedName>
</protein>
<evidence type="ECO:0000313" key="2">
    <source>
        <dbReference type="EMBL" id="SBT04760.1"/>
    </source>
</evidence>
<name>A0A1A8XHX8_9RHOO</name>
<accession>A0A1A8XHX8</accession>
<reference evidence="2 3" key="1">
    <citation type="submission" date="2016-06" db="EMBL/GenBank/DDBJ databases">
        <authorList>
            <person name="Kjaerup R.B."/>
            <person name="Dalgaard T.S."/>
            <person name="Juul-Madsen H.R."/>
        </authorList>
    </citation>
    <scope>NUCLEOTIDE SEQUENCE [LARGE SCALE GENOMIC DNA]</scope>
    <source>
        <strain evidence="2">2</strain>
    </source>
</reference>
<feature type="compositionally biased region" description="Basic and acidic residues" evidence="1">
    <location>
        <begin position="1"/>
        <end position="13"/>
    </location>
</feature>
<dbReference type="AlphaFoldDB" id="A0A1A8XHX8"/>
<proteinExistence type="predicted"/>
<feature type="region of interest" description="Disordered" evidence="1">
    <location>
        <begin position="1"/>
        <end position="27"/>
    </location>
</feature>
<evidence type="ECO:0000256" key="1">
    <source>
        <dbReference type="SAM" id="MobiDB-lite"/>
    </source>
</evidence>
<organism evidence="2 3">
    <name type="scientific">Candidatus Propionivibrio aalborgensis</name>
    <dbReference type="NCBI Taxonomy" id="1860101"/>
    <lineage>
        <taxon>Bacteria</taxon>
        <taxon>Pseudomonadati</taxon>
        <taxon>Pseudomonadota</taxon>
        <taxon>Betaproteobacteria</taxon>
        <taxon>Rhodocyclales</taxon>
        <taxon>Rhodocyclaceae</taxon>
        <taxon>Propionivibrio</taxon>
    </lineage>
</organism>
<sequence length="223" mass="24689">MENRTPTPVDERQANAASLPASQPNKGVKDVPVVSHFLQGKPASVTERCRLIRQFVSAQTECALETLLREELPTVEKAISLLLAAVLESVARPIERATILRAFVSALPKSLSHLPLPDGTKAAITGHVIDRLMTRFNVRSPVSCLRMLHKNAAGLRLVQLPVLIQVAHQVHHLTTSTHWRLKKAWTLVEANGVIVTAYYPSREKPAYAERSPGLRSRKAVQFH</sequence>
<dbReference type="Proteomes" id="UP000199600">
    <property type="component" value="Unassembled WGS sequence"/>
</dbReference>
<dbReference type="EMBL" id="FLQY01000041">
    <property type="protein sequence ID" value="SBT04760.1"/>
    <property type="molecule type" value="Genomic_DNA"/>
</dbReference>
<evidence type="ECO:0000313" key="3">
    <source>
        <dbReference type="Proteomes" id="UP000199600"/>
    </source>
</evidence>
<keyword evidence="3" id="KW-1185">Reference proteome</keyword>